<dbReference type="InterPro" id="IPR050951">
    <property type="entry name" value="Retrovirus_Pol_polyprotein"/>
</dbReference>
<dbReference type="OrthoDB" id="2273864at2759"/>
<dbReference type="GO" id="GO:0005634">
    <property type="term" value="C:nucleus"/>
    <property type="evidence" value="ECO:0007669"/>
    <property type="project" value="UniProtKB-ARBA"/>
</dbReference>
<dbReference type="GO" id="GO:0015074">
    <property type="term" value="P:DNA integration"/>
    <property type="evidence" value="ECO:0007669"/>
    <property type="project" value="InterPro"/>
</dbReference>
<name>A0A9Q3H415_9BASI</name>
<evidence type="ECO:0000259" key="2">
    <source>
        <dbReference type="PROSITE" id="PS50994"/>
    </source>
</evidence>
<dbReference type="PANTHER" id="PTHR37984:SF5">
    <property type="entry name" value="PROTEIN NYNRIN-LIKE"/>
    <property type="match status" value="1"/>
</dbReference>
<dbReference type="AlphaFoldDB" id="A0A9Q3H415"/>
<dbReference type="SUPFAM" id="SSF53098">
    <property type="entry name" value="Ribonuclease H-like"/>
    <property type="match status" value="1"/>
</dbReference>
<dbReference type="InterPro" id="IPR012337">
    <property type="entry name" value="RNaseH-like_sf"/>
</dbReference>
<keyword evidence="1" id="KW-0694">RNA-binding</keyword>
<dbReference type="PANTHER" id="PTHR37984">
    <property type="entry name" value="PROTEIN CBG26694"/>
    <property type="match status" value="1"/>
</dbReference>
<feature type="domain" description="Integrase catalytic" evidence="2">
    <location>
        <begin position="1"/>
        <end position="137"/>
    </location>
</feature>
<dbReference type="InterPro" id="IPR036397">
    <property type="entry name" value="RNaseH_sf"/>
</dbReference>
<dbReference type="PROSITE" id="PS50994">
    <property type="entry name" value="INTEGRASE"/>
    <property type="match status" value="1"/>
</dbReference>
<dbReference type="EMBL" id="AVOT02010508">
    <property type="protein sequence ID" value="MBW0490302.1"/>
    <property type="molecule type" value="Genomic_DNA"/>
</dbReference>
<keyword evidence="4" id="KW-1185">Reference proteome</keyword>
<dbReference type="InterPro" id="IPR001584">
    <property type="entry name" value="Integrase_cat-core"/>
</dbReference>
<evidence type="ECO:0000256" key="1">
    <source>
        <dbReference type="ARBA" id="ARBA00022884"/>
    </source>
</evidence>
<organism evidence="3 4">
    <name type="scientific">Austropuccinia psidii MF-1</name>
    <dbReference type="NCBI Taxonomy" id="1389203"/>
    <lineage>
        <taxon>Eukaryota</taxon>
        <taxon>Fungi</taxon>
        <taxon>Dikarya</taxon>
        <taxon>Basidiomycota</taxon>
        <taxon>Pucciniomycotina</taxon>
        <taxon>Pucciniomycetes</taxon>
        <taxon>Pucciniales</taxon>
        <taxon>Sphaerophragmiaceae</taxon>
        <taxon>Austropuccinia</taxon>
    </lineage>
</organism>
<evidence type="ECO:0000313" key="3">
    <source>
        <dbReference type="EMBL" id="MBW0490302.1"/>
    </source>
</evidence>
<dbReference type="Gene3D" id="3.30.420.10">
    <property type="entry name" value="Ribonuclease H-like superfamily/Ribonuclease H"/>
    <property type="match status" value="1"/>
</dbReference>
<proteinExistence type="predicted"/>
<accession>A0A9Q3H415</accession>
<evidence type="ECO:0000313" key="4">
    <source>
        <dbReference type="Proteomes" id="UP000765509"/>
    </source>
</evidence>
<dbReference type="GO" id="GO:0003723">
    <property type="term" value="F:RNA binding"/>
    <property type="evidence" value="ECO:0007669"/>
    <property type="project" value="UniProtKB-KW"/>
</dbReference>
<reference evidence="3" key="1">
    <citation type="submission" date="2021-03" db="EMBL/GenBank/DDBJ databases">
        <title>Draft genome sequence of rust myrtle Austropuccinia psidii MF-1, a brazilian biotype.</title>
        <authorList>
            <person name="Quecine M.C."/>
            <person name="Pachon D.M.R."/>
            <person name="Bonatelli M.L."/>
            <person name="Correr F.H."/>
            <person name="Franceschini L.M."/>
            <person name="Leite T.F."/>
            <person name="Margarido G.R.A."/>
            <person name="Almeida C.A."/>
            <person name="Ferrarezi J.A."/>
            <person name="Labate C.A."/>
        </authorList>
    </citation>
    <scope>NUCLEOTIDE SEQUENCE</scope>
    <source>
        <strain evidence="3">MF-1</strain>
    </source>
</reference>
<dbReference type="Proteomes" id="UP000765509">
    <property type="component" value="Unassembled WGS sequence"/>
</dbReference>
<protein>
    <recommendedName>
        <fullName evidence="2">Integrase catalytic domain-containing protein</fullName>
    </recommendedName>
</protein>
<gene>
    <name evidence="3" type="ORF">O181_030017</name>
</gene>
<comment type="caution">
    <text evidence="3">The sequence shown here is derived from an EMBL/GenBank/DDBJ whole genome shotgun (WGS) entry which is preliminary data.</text>
</comment>
<sequence>MDWVTALPAGGDRSFIAFLVLVERYRESPIFLLFHKDDIAMDTAIMIQNRVTSHTGLSQNIISDRDPKFTSPSSTYLHNLFGKKSSFSTAYHPQHDGLAERIIQKLEDMIRKFCAYGLELKGSYGFPHYLCILMPAL</sequence>